<sequence length="89" mass="10465">MKFVRSVNSFVRNKRCHFFDASSHARQEEAQTPPLLDLWLGASLPRIQRFTHKDECREGQHTCNLKYDGYTPSWRALPDHSVLMAAYWL</sequence>
<keyword evidence="3" id="KW-1185">Reference proteome</keyword>
<name>A0A3N0GA25_9GAMM</name>
<comment type="caution">
    <text evidence="1">The sequence shown here is derived from an EMBL/GenBank/DDBJ whole genome shotgun (WGS) entry which is preliminary data.</text>
</comment>
<protein>
    <submittedName>
        <fullName evidence="1">Uncharacterized protein</fullName>
    </submittedName>
</protein>
<dbReference type="Proteomes" id="UP000276061">
    <property type="component" value="Unassembled WGS sequence"/>
</dbReference>
<dbReference type="EMBL" id="RJLS01000002">
    <property type="protein sequence ID" value="RNM26905.1"/>
    <property type="molecule type" value="Genomic_DNA"/>
</dbReference>
<proteinExistence type="predicted"/>
<organism evidence="1 4">
    <name type="scientific">Dickeya undicola</name>
    <dbReference type="NCBI Taxonomy" id="1577887"/>
    <lineage>
        <taxon>Bacteria</taxon>
        <taxon>Pseudomonadati</taxon>
        <taxon>Pseudomonadota</taxon>
        <taxon>Gammaproteobacteria</taxon>
        <taxon>Enterobacterales</taxon>
        <taxon>Pectobacteriaceae</taxon>
        <taxon>Dickeya</taxon>
    </lineage>
</organism>
<evidence type="ECO:0000313" key="1">
    <source>
        <dbReference type="EMBL" id="RNM09269.1"/>
    </source>
</evidence>
<gene>
    <name evidence="1" type="ORF">EF878_02720</name>
    <name evidence="2" type="ORF">EFS38_03980</name>
</gene>
<dbReference type="AlphaFoldDB" id="A0A3N0GA25"/>
<accession>A0A3N0GA25</accession>
<dbReference type="EMBL" id="RJLR01000006">
    <property type="protein sequence ID" value="RNM09269.1"/>
    <property type="molecule type" value="Genomic_DNA"/>
</dbReference>
<dbReference type="Proteomes" id="UP000271870">
    <property type="component" value="Unassembled WGS sequence"/>
</dbReference>
<evidence type="ECO:0000313" key="3">
    <source>
        <dbReference type="Proteomes" id="UP000271870"/>
    </source>
</evidence>
<evidence type="ECO:0000313" key="2">
    <source>
        <dbReference type="EMBL" id="RNM26905.1"/>
    </source>
</evidence>
<evidence type="ECO:0000313" key="4">
    <source>
        <dbReference type="Proteomes" id="UP000276061"/>
    </source>
</evidence>
<reference evidence="3 4" key="1">
    <citation type="submission" date="2018-11" db="EMBL/GenBank/DDBJ databases">
        <title>Characterization of surface water Dickeya isolates.</title>
        <authorList>
            <person name="Van Gijsegem F."/>
            <person name="Pedron J."/>
        </authorList>
    </citation>
    <scope>NUCLEOTIDE SEQUENCE [LARGE SCALE GENOMIC DNA]</scope>
    <source>
        <strain evidence="1 4">FVG1-MFV-O17</strain>
        <strain evidence="2 3">FVG10-MFV-A16</strain>
    </source>
</reference>